<feature type="transmembrane region" description="Helical" evidence="10">
    <location>
        <begin position="790"/>
        <end position="810"/>
    </location>
</feature>
<dbReference type="InterPro" id="IPR018303">
    <property type="entry name" value="ATPase_P-typ_P_site"/>
</dbReference>
<dbReference type="SUPFAM" id="SSF81660">
    <property type="entry name" value="Metal cation-transporting ATPase, ATP-binding domain N"/>
    <property type="match status" value="1"/>
</dbReference>
<dbReference type="InterPro" id="IPR036412">
    <property type="entry name" value="HAD-like_sf"/>
</dbReference>
<keyword evidence="9 10" id="KW-0472">Membrane</keyword>
<dbReference type="GO" id="GO:0016887">
    <property type="term" value="F:ATP hydrolysis activity"/>
    <property type="evidence" value="ECO:0007669"/>
    <property type="project" value="InterPro"/>
</dbReference>
<gene>
    <name evidence="12" type="ORF">UY92_C0011G0037</name>
</gene>
<dbReference type="Pfam" id="PF13246">
    <property type="entry name" value="Cation_ATPase"/>
    <property type="match status" value="1"/>
</dbReference>
<dbReference type="EMBL" id="LCRX01000011">
    <property type="protein sequence ID" value="KKW42015.1"/>
    <property type="molecule type" value="Genomic_DNA"/>
</dbReference>
<dbReference type="GO" id="GO:0005886">
    <property type="term" value="C:plasma membrane"/>
    <property type="evidence" value="ECO:0007669"/>
    <property type="project" value="UniProtKB-SubCell"/>
</dbReference>
<comment type="caution">
    <text evidence="12">The sequence shown here is derived from an EMBL/GenBank/DDBJ whole genome shotgun (WGS) entry which is preliminary data.</text>
</comment>
<dbReference type="InterPro" id="IPR004014">
    <property type="entry name" value="ATPase_P-typ_cation-transptr_N"/>
</dbReference>
<dbReference type="InterPro" id="IPR001757">
    <property type="entry name" value="P_typ_ATPase"/>
</dbReference>
<dbReference type="Gene3D" id="1.20.1110.10">
    <property type="entry name" value="Calcium-transporting ATPase, transmembrane domain"/>
    <property type="match status" value="1"/>
</dbReference>
<keyword evidence="6" id="KW-0067">ATP-binding</keyword>
<evidence type="ECO:0000313" key="12">
    <source>
        <dbReference type="EMBL" id="KKW42015.1"/>
    </source>
</evidence>
<feature type="transmembrane region" description="Helical" evidence="10">
    <location>
        <begin position="854"/>
        <end position="873"/>
    </location>
</feature>
<name>A0A0G1YFP1_9BACT</name>
<dbReference type="GO" id="GO:0005524">
    <property type="term" value="F:ATP binding"/>
    <property type="evidence" value="ECO:0007669"/>
    <property type="project" value="UniProtKB-KW"/>
</dbReference>
<accession>A0A0G1YFP1</accession>
<keyword evidence="4 10" id="KW-0812">Transmembrane</keyword>
<dbReference type="InterPro" id="IPR023298">
    <property type="entry name" value="ATPase_P-typ_TM_dom_sf"/>
</dbReference>
<dbReference type="PATRIC" id="fig|1619044.3.peg.831"/>
<dbReference type="Proteomes" id="UP000033870">
    <property type="component" value="Unassembled WGS sequence"/>
</dbReference>
<dbReference type="Gene3D" id="3.40.1110.10">
    <property type="entry name" value="Calcium-transporting ATPase, cytoplasmic domain N"/>
    <property type="match status" value="1"/>
</dbReference>
<feature type="transmembrane region" description="Helical" evidence="10">
    <location>
        <begin position="244"/>
        <end position="263"/>
    </location>
</feature>
<dbReference type="STRING" id="1619044.UY92_C0011G0037"/>
<feature type="transmembrane region" description="Helical" evidence="10">
    <location>
        <begin position="51"/>
        <end position="74"/>
    </location>
</feature>
<dbReference type="InterPro" id="IPR023214">
    <property type="entry name" value="HAD_sf"/>
</dbReference>
<dbReference type="PANTHER" id="PTHR43294">
    <property type="entry name" value="SODIUM/POTASSIUM-TRANSPORTING ATPASE SUBUNIT ALPHA"/>
    <property type="match status" value="1"/>
</dbReference>
<sequence>MNFHAQSIAQVLAAVQGASQGLAAGEAQERLRRYGANILPRSLRHAGALKIFFSQFKSPLISLLIAAGFVSAILGEVPDTIVIAITAAMNVAVGFFQEYKANNALSKLQELVQYSALVVRGGSLERVRSEQLVVGDVILLEAGDKVPADARLIESLDLEVNEAPLTGESEPVKKQTRKVALEAVLAERTNMVYHGTLVANGRGRAVVAATGRATEIGRIAELVRKTEEQVTPLQRALSNLSRRIGYAVLALSAAIFVLGLIRAPGAYSYLELFKVAVAIAVAAIPEGLPISLTVILAVGMQYLVKRQALVRRLLAAETLGSVSVICTDKTGTLTEGIMRVTRVITAREQFDRDELATLRQRPEDRHRDALLALRIAVLANNAVVQPGRDGASVYLGDTTETALAEQGQSAGLDKDILDKAFMRLAEVPFDSRRKFMATLHRVDHETALYAKGAFEALLPRLGFYEENGRPKKLSPRQLEWFLGQEAEFSGQGLRVLAVAYKLCPLDKKTLADSDVDDLTLVGFIALSDPLRVDVKNTIERAKSAGIRVVMITGDHERTAEAIGRELGLVADTKSVLNGKYLKETSDAELSSLIERINVFARIDPADKIRIVQAWQKQGQIVAMTGDGVNDSPALKAADIGVAVGSGTDIAKQIADLVLLDDRFSTIIAAVEEGRRIYQNIQKVLLYLLSFSLAEVALIAVSLAAGWPLALLPAQILWLNLVQDTFPAVSLAFDAGDPENMKDLPRPKGTRVLTPALAKFVALVIGASSILLIVTYGLAYRITQDEVFTRTIVFAALGVVSLFVVYPVRSLRRGVWQIAVFSNRYLTAAVLFGIVMLVAAIYLPPLQTLLGTVPLPLTAWGIIAALALAAIGLIEAGKRLLSGRLAAEAKRR</sequence>
<dbReference type="AlphaFoldDB" id="A0A0G1YFP1"/>
<keyword evidence="3" id="KW-1003">Cell membrane</keyword>
<dbReference type="SUPFAM" id="SSF81665">
    <property type="entry name" value="Calcium ATPase, transmembrane domain M"/>
    <property type="match status" value="1"/>
</dbReference>
<proteinExistence type="inferred from homology"/>
<comment type="similarity">
    <text evidence="2">Belongs to the cation transport ATPase (P-type) (TC 3.A.3) family. Type IIA subfamily.</text>
</comment>
<dbReference type="SFLD" id="SFLDG00002">
    <property type="entry name" value="C1.7:_P-type_atpase_like"/>
    <property type="match status" value="1"/>
</dbReference>
<dbReference type="SUPFAM" id="SSF56784">
    <property type="entry name" value="HAD-like"/>
    <property type="match status" value="1"/>
</dbReference>
<organism evidence="12 13">
    <name type="scientific">Candidatus Magasanikbacteria bacterium GW2011_GWA2_56_11</name>
    <dbReference type="NCBI Taxonomy" id="1619044"/>
    <lineage>
        <taxon>Bacteria</taxon>
        <taxon>Candidatus Magasanikiibacteriota</taxon>
    </lineage>
</organism>
<dbReference type="Gene3D" id="3.40.50.1000">
    <property type="entry name" value="HAD superfamily/HAD-like"/>
    <property type="match status" value="1"/>
</dbReference>
<dbReference type="SMART" id="SM00831">
    <property type="entry name" value="Cation_ATPase_N"/>
    <property type="match status" value="1"/>
</dbReference>
<evidence type="ECO:0000256" key="10">
    <source>
        <dbReference type="SAM" id="Phobius"/>
    </source>
</evidence>
<dbReference type="Pfam" id="PF00690">
    <property type="entry name" value="Cation_ATPase_N"/>
    <property type="match status" value="1"/>
</dbReference>
<dbReference type="Pfam" id="PF00689">
    <property type="entry name" value="Cation_ATPase_C"/>
    <property type="match status" value="1"/>
</dbReference>
<feature type="transmembrane region" description="Helical" evidence="10">
    <location>
        <begin position="755"/>
        <end position="778"/>
    </location>
</feature>
<dbReference type="SFLD" id="SFLDS00003">
    <property type="entry name" value="Haloacid_Dehalogenase"/>
    <property type="match status" value="1"/>
</dbReference>
<dbReference type="PANTHER" id="PTHR43294:SF21">
    <property type="entry name" value="CATION TRANSPORTING ATPASE"/>
    <property type="match status" value="1"/>
</dbReference>
<dbReference type="PROSITE" id="PS00154">
    <property type="entry name" value="ATPASE_E1_E2"/>
    <property type="match status" value="1"/>
</dbReference>
<feature type="transmembrane region" description="Helical" evidence="10">
    <location>
        <begin position="275"/>
        <end position="304"/>
    </location>
</feature>
<evidence type="ECO:0000256" key="7">
    <source>
        <dbReference type="ARBA" id="ARBA00022967"/>
    </source>
</evidence>
<evidence type="ECO:0000256" key="2">
    <source>
        <dbReference type="ARBA" id="ARBA00005675"/>
    </source>
</evidence>
<comment type="subcellular location">
    <subcellularLocation>
        <location evidence="1">Cell membrane</location>
        <topology evidence="1">Multi-pass membrane protein</topology>
    </subcellularLocation>
</comment>
<dbReference type="Pfam" id="PF00122">
    <property type="entry name" value="E1-E2_ATPase"/>
    <property type="match status" value="1"/>
</dbReference>
<evidence type="ECO:0000256" key="9">
    <source>
        <dbReference type="ARBA" id="ARBA00023136"/>
    </source>
</evidence>
<evidence type="ECO:0000256" key="3">
    <source>
        <dbReference type="ARBA" id="ARBA00022475"/>
    </source>
</evidence>
<dbReference type="NCBIfam" id="TIGR01494">
    <property type="entry name" value="ATPase_P-type"/>
    <property type="match status" value="2"/>
</dbReference>
<dbReference type="Pfam" id="PF08282">
    <property type="entry name" value="Hydrolase_3"/>
    <property type="match status" value="1"/>
</dbReference>
<evidence type="ECO:0000256" key="5">
    <source>
        <dbReference type="ARBA" id="ARBA00022741"/>
    </source>
</evidence>
<feature type="transmembrane region" description="Helical" evidence="10">
    <location>
        <begin position="715"/>
        <end position="734"/>
    </location>
</feature>
<dbReference type="SFLD" id="SFLDF00027">
    <property type="entry name" value="p-type_atpase"/>
    <property type="match status" value="1"/>
</dbReference>
<feature type="domain" description="Cation-transporting P-type ATPase N-terminal" evidence="11">
    <location>
        <begin position="2"/>
        <end position="76"/>
    </location>
</feature>
<feature type="transmembrane region" description="Helical" evidence="10">
    <location>
        <begin position="80"/>
        <end position="99"/>
    </location>
</feature>
<evidence type="ECO:0000313" key="13">
    <source>
        <dbReference type="Proteomes" id="UP000033870"/>
    </source>
</evidence>
<evidence type="ECO:0000256" key="1">
    <source>
        <dbReference type="ARBA" id="ARBA00004651"/>
    </source>
</evidence>
<dbReference type="PRINTS" id="PR00120">
    <property type="entry name" value="HATPASE"/>
</dbReference>
<dbReference type="SUPFAM" id="SSF81653">
    <property type="entry name" value="Calcium ATPase, transduction domain A"/>
    <property type="match status" value="1"/>
</dbReference>
<evidence type="ECO:0000256" key="6">
    <source>
        <dbReference type="ARBA" id="ARBA00022840"/>
    </source>
</evidence>
<reference evidence="12 13" key="1">
    <citation type="journal article" date="2015" name="Nature">
        <title>rRNA introns, odd ribosomes, and small enigmatic genomes across a large radiation of phyla.</title>
        <authorList>
            <person name="Brown C.T."/>
            <person name="Hug L.A."/>
            <person name="Thomas B.C."/>
            <person name="Sharon I."/>
            <person name="Castelle C.J."/>
            <person name="Singh A."/>
            <person name="Wilkins M.J."/>
            <person name="Williams K.H."/>
            <person name="Banfield J.F."/>
        </authorList>
    </citation>
    <scope>NUCLEOTIDE SEQUENCE [LARGE SCALE GENOMIC DNA]</scope>
</reference>
<dbReference type="Gene3D" id="2.70.150.10">
    <property type="entry name" value="Calcium-transporting ATPase, cytoplasmic transduction domain A"/>
    <property type="match status" value="1"/>
</dbReference>
<keyword evidence="8 10" id="KW-1133">Transmembrane helix</keyword>
<evidence type="ECO:0000256" key="8">
    <source>
        <dbReference type="ARBA" id="ARBA00022989"/>
    </source>
</evidence>
<feature type="transmembrane region" description="Helical" evidence="10">
    <location>
        <begin position="683"/>
        <end position="709"/>
    </location>
</feature>
<feature type="transmembrane region" description="Helical" evidence="10">
    <location>
        <begin position="822"/>
        <end position="842"/>
    </location>
</feature>
<protein>
    <submittedName>
        <fullName evidence="12">ATPase, P-type (Transporting), HAD superfamily, subfamily IC</fullName>
    </submittedName>
</protein>
<evidence type="ECO:0000259" key="11">
    <source>
        <dbReference type="SMART" id="SM00831"/>
    </source>
</evidence>
<evidence type="ECO:0000256" key="4">
    <source>
        <dbReference type="ARBA" id="ARBA00022692"/>
    </source>
</evidence>
<dbReference type="InterPro" id="IPR050510">
    <property type="entry name" value="Cation_transp_ATPase_P-type"/>
</dbReference>
<keyword evidence="5" id="KW-0547">Nucleotide-binding</keyword>
<dbReference type="InterPro" id="IPR006068">
    <property type="entry name" value="ATPase_P-typ_cation-transptr_C"/>
</dbReference>
<dbReference type="PRINTS" id="PR00119">
    <property type="entry name" value="CATATPASE"/>
</dbReference>
<keyword evidence="7" id="KW-1278">Translocase</keyword>
<dbReference type="InterPro" id="IPR044492">
    <property type="entry name" value="P_typ_ATPase_HD_dom"/>
</dbReference>
<dbReference type="InterPro" id="IPR008250">
    <property type="entry name" value="ATPase_P-typ_transduc_dom_A_sf"/>
</dbReference>
<dbReference type="InterPro" id="IPR023299">
    <property type="entry name" value="ATPase_P-typ_cyto_dom_N"/>
</dbReference>
<dbReference type="InterPro" id="IPR059000">
    <property type="entry name" value="ATPase_P-type_domA"/>
</dbReference>